<accession>A0A5B7G027</accession>
<evidence type="ECO:0000313" key="3">
    <source>
        <dbReference type="Proteomes" id="UP000324222"/>
    </source>
</evidence>
<evidence type="ECO:0000313" key="2">
    <source>
        <dbReference type="EMBL" id="MPC53131.1"/>
    </source>
</evidence>
<evidence type="ECO:0000256" key="1">
    <source>
        <dbReference type="SAM" id="MobiDB-lite"/>
    </source>
</evidence>
<name>A0A5B7G027_PORTR</name>
<keyword evidence="3" id="KW-1185">Reference proteome</keyword>
<feature type="compositionally biased region" description="Low complexity" evidence="1">
    <location>
        <begin position="8"/>
        <end position="55"/>
    </location>
</feature>
<dbReference type="Proteomes" id="UP000324222">
    <property type="component" value="Unassembled WGS sequence"/>
</dbReference>
<sequence length="117" mass="12102">MVKTGLVSSSSSRSSSSAPPLASSSYSCSNSSNEGSASSCESITSSTSSSVMSLKPSPPTVWGESKTLGRGGCVHPPGPAGDSMETKSYNRESKSCSAKYGIFYRFVYTRDSCSARA</sequence>
<protein>
    <submittedName>
        <fullName evidence="2">Uncharacterized protein</fullName>
    </submittedName>
</protein>
<proteinExistence type="predicted"/>
<dbReference type="PROSITE" id="PS51257">
    <property type="entry name" value="PROKAR_LIPOPROTEIN"/>
    <property type="match status" value="1"/>
</dbReference>
<feature type="region of interest" description="Disordered" evidence="1">
    <location>
        <begin position="1"/>
        <end position="87"/>
    </location>
</feature>
<gene>
    <name evidence="2" type="ORF">E2C01_047016</name>
</gene>
<dbReference type="AlphaFoldDB" id="A0A5B7G027"/>
<organism evidence="2 3">
    <name type="scientific">Portunus trituberculatus</name>
    <name type="common">Swimming crab</name>
    <name type="synonym">Neptunus trituberculatus</name>
    <dbReference type="NCBI Taxonomy" id="210409"/>
    <lineage>
        <taxon>Eukaryota</taxon>
        <taxon>Metazoa</taxon>
        <taxon>Ecdysozoa</taxon>
        <taxon>Arthropoda</taxon>
        <taxon>Crustacea</taxon>
        <taxon>Multicrustacea</taxon>
        <taxon>Malacostraca</taxon>
        <taxon>Eumalacostraca</taxon>
        <taxon>Eucarida</taxon>
        <taxon>Decapoda</taxon>
        <taxon>Pleocyemata</taxon>
        <taxon>Brachyura</taxon>
        <taxon>Eubrachyura</taxon>
        <taxon>Portunoidea</taxon>
        <taxon>Portunidae</taxon>
        <taxon>Portuninae</taxon>
        <taxon>Portunus</taxon>
    </lineage>
</organism>
<dbReference type="EMBL" id="VSRR010011402">
    <property type="protein sequence ID" value="MPC53131.1"/>
    <property type="molecule type" value="Genomic_DNA"/>
</dbReference>
<comment type="caution">
    <text evidence="2">The sequence shown here is derived from an EMBL/GenBank/DDBJ whole genome shotgun (WGS) entry which is preliminary data.</text>
</comment>
<reference evidence="2 3" key="1">
    <citation type="submission" date="2019-05" db="EMBL/GenBank/DDBJ databases">
        <title>Another draft genome of Portunus trituberculatus and its Hox gene families provides insights of decapod evolution.</title>
        <authorList>
            <person name="Jeong J.-H."/>
            <person name="Song I."/>
            <person name="Kim S."/>
            <person name="Choi T."/>
            <person name="Kim D."/>
            <person name="Ryu S."/>
            <person name="Kim W."/>
        </authorList>
    </citation>
    <scope>NUCLEOTIDE SEQUENCE [LARGE SCALE GENOMIC DNA]</scope>
    <source>
        <tissue evidence="2">Muscle</tissue>
    </source>
</reference>